<dbReference type="AlphaFoldDB" id="A0A150PIN2"/>
<dbReference type="PROSITE" id="PS50110">
    <property type="entry name" value="RESPONSE_REGULATORY"/>
    <property type="match status" value="1"/>
</dbReference>
<evidence type="ECO:0000259" key="2">
    <source>
        <dbReference type="PROSITE" id="PS50110"/>
    </source>
</evidence>
<evidence type="ECO:0000313" key="3">
    <source>
        <dbReference type="EMBL" id="KYF55476.1"/>
    </source>
</evidence>
<protein>
    <recommendedName>
        <fullName evidence="2">Response regulatory domain-containing protein</fullName>
    </recommendedName>
</protein>
<comment type="caution">
    <text evidence="3">The sequence shown here is derived from an EMBL/GenBank/DDBJ whole genome shotgun (WGS) entry which is preliminary data.</text>
</comment>
<dbReference type="InterPro" id="IPR011006">
    <property type="entry name" value="CheY-like_superfamily"/>
</dbReference>
<proteinExistence type="predicted"/>
<gene>
    <name evidence="3" type="ORF">BE04_41820</name>
</gene>
<accession>A0A150PIN2</accession>
<name>A0A150PIN2_SORCE</name>
<comment type="caution">
    <text evidence="1">Lacks conserved residue(s) required for the propagation of feature annotation.</text>
</comment>
<evidence type="ECO:0000313" key="4">
    <source>
        <dbReference type="Proteomes" id="UP000075604"/>
    </source>
</evidence>
<dbReference type="EMBL" id="JELX01002412">
    <property type="protein sequence ID" value="KYF55476.1"/>
    <property type="molecule type" value="Genomic_DNA"/>
</dbReference>
<sequence>MARILLVDDDASLLEVLALAFEEAGHATLPARDGTAALALVRPIAQVDTTSDRIETAIGAGDRFQAFRG</sequence>
<dbReference type="InterPro" id="IPR001789">
    <property type="entry name" value="Sig_transdc_resp-reg_receiver"/>
</dbReference>
<organism evidence="3 4">
    <name type="scientific">Sorangium cellulosum</name>
    <name type="common">Polyangium cellulosum</name>
    <dbReference type="NCBI Taxonomy" id="56"/>
    <lineage>
        <taxon>Bacteria</taxon>
        <taxon>Pseudomonadati</taxon>
        <taxon>Myxococcota</taxon>
        <taxon>Polyangia</taxon>
        <taxon>Polyangiales</taxon>
        <taxon>Polyangiaceae</taxon>
        <taxon>Sorangium</taxon>
    </lineage>
</organism>
<feature type="domain" description="Response regulatory" evidence="2">
    <location>
        <begin position="3"/>
        <end position="69"/>
    </location>
</feature>
<dbReference type="Proteomes" id="UP000075604">
    <property type="component" value="Unassembled WGS sequence"/>
</dbReference>
<dbReference type="GO" id="GO:0000160">
    <property type="term" value="P:phosphorelay signal transduction system"/>
    <property type="evidence" value="ECO:0007669"/>
    <property type="project" value="InterPro"/>
</dbReference>
<dbReference type="SUPFAM" id="SSF52172">
    <property type="entry name" value="CheY-like"/>
    <property type="match status" value="1"/>
</dbReference>
<reference evidence="3 4" key="1">
    <citation type="submission" date="2014-02" db="EMBL/GenBank/DDBJ databases">
        <title>The small core and large imbalanced accessory genome model reveals a collaborative survival strategy of Sorangium cellulosum strains in nature.</title>
        <authorList>
            <person name="Han K."/>
            <person name="Peng R."/>
            <person name="Blom J."/>
            <person name="Li Y.-Z."/>
        </authorList>
    </citation>
    <scope>NUCLEOTIDE SEQUENCE [LARGE SCALE GENOMIC DNA]</scope>
    <source>
        <strain evidence="3 4">So0157-18</strain>
    </source>
</reference>
<dbReference type="Gene3D" id="3.40.50.2300">
    <property type="match status" value="1"/>
</dbReference>
<evidence type="ECO:0000256" key="1">
    <source>
        <dbReference type="PROSITE-ProRule" id="PRU00169"/>
    </source>
</evidence>